<evidence type="ECO:0000256" key="1">
    <source>
        <dbReference type="ARBA" id="ARBA00004162"/>
    </source>
</evidence>
<dbReference type="GO" id="GO:0005886">
    <property type="term" value="C:plasma membrane"/>
    <property type="evidence" value="ECO:0007669"/>
    <property type="project" value="UniProtKB-SubCell"/>
</dbReference>
<organism evidence="23">
    <name type="scientific">Oryza nivara</name>
    <name type="common">Indian wild rice</name>
    <name type="synonym">Oryza sativa f. spontanea</name>
    <dbReference type="NCBI Taxonomy" id="4536"/>
    <lineage>
        <taxon>Eukaryota</taxon>
        <taxon>Viridiplantae</taxon>
        <taxon>Streptophyta</taxon>
        <taxon>Embryophyta</taxon>
        <taxon>Tracheophyta</taxon>
        <taxon>Spermatophyta</taxon>
        <taxon>Magnoliopsida</taxon>
        <taxon>Liliopsida</taxon>
        <taxon>Poales</taxon>
        <taxon>Poaceae</taxon>
        <taxon>BOP clade</taxon>
        <taxon>Oryzoideae</taxon>
        <taxon>Oryzeae</taxon>
        <taxon>Oryzinae</taxon>
        <taxon>Oryza</taxon>
    </lineage>
</organism>
<dbReference type="Pfam" id="PF08263">
    <property type="entry name" value="LRRNT_2"/>
    <property type="match status" value="1"/>
</dbReference>
<dbReference type="PROSITE" id="PS50011">
    <property type="entry name" value="PROTEIN_KINASE_DOM"/>
    <property type="match status" value="1"/>
</dbReference>
<comment type="catalytic activity">
    <reaction evidence="19">
        <text>L-threonyl-[protein] + ATP = O-phospho-L-threonyl-[protein] + ADP + H(+)</text>
        <dbReference type="Rhea" id="RHEA:46608"/>
        <dbReference type="Rhea" id="RHEA-COMP:11060"/>
        <dbReference type="Rhea" id="RHEA-COMP:11605"/>
        <dbReference type="ChEBI" id="CHEBI:15378"/>
        <dbReference type="ChEBI" id="CHEBI:30013"/>
        <dbReference type="ChEBI" id="CHEBI:30616"/>
        <dbReference type="ChEBI" id="CHEBI:61977"/>
        <dbReference type="ChEBI" id="CHEBI:456216"/>
        <dbReference type="EC" id="2.7.11.1"/>
    </reaction>
</comment>
<feature type="signal peptide" evidence="21">
    <location>
        <begin position="1"/>
        <end position="19"/>
    </location>
</feature>
<dbReference type="Pfam" id="PF00560">
    <property type="entry name" value="LRR_1"/>
    <property type="match status" value="1"/>
</dbReference>
<feature type="chain" id="PRO_5002362718" description="non-specific serine/threonine protein kinase" evidence="21">
    <location>
        <begin position="20"/>
        <end position="399"/>
    </location>
</feature>
<sequence>METMLSLLTHALLLQTVTSQTINGDDLSALLSFKSLIRDDPREVMSSWDTAGNATNMPAPVICQWTGVSCNNRRHPGRVTTLRLSGAGLVGTISPQLGNLTHLRVLDLSANSLDGDIPASLGGCRKLRTLNLSTNHLSGSIPDDLGQSSKLAIFDVGHNNLTGNVPKSFSNLTTLMKFIIETNFFDGKDLSWMGNLTSLTHFVLEGNRFTGNIPESFEALEYLHHHIVPPIVHCDIKPSNILLDDDMVAHVTDFGLAKIINIAEPCKESSSFVIKGTIGYVAPEYGSGSPVSMDGDIYSYGVLLLEMFTGRRPTDNFINGMASLIDYVKTAYPNNLLEILDTNATYNGNTQDMTQLVVYPIFRLGLACCKESPRERMKMDNVVKELNAIKKAFSAHTYA</sequence>
<reference evidence="23" key="2">
    <citation type="submission" date="2018-04" db="EMBL/GenBank/DDBJ databases">
        <title>OnivRS2 (Oryza nivara Reference Sequence Version 2).</title>
        <authorList>
            <person name="Zhang J."/>
            <person name="Kudrna D."/>
            <person name="Lee S."/>
            <person name="Talag J."/>
            <person name="Rajasekar S."/>
            <person name="Welchert J."/>
            <person name="Hsing Y.-I."/>
            <person name="Wing R.A."/>
        </authorList>
    </citation>
    <scope>NUCLEOTIDE SEQUENCE [LARGE SCALE GENOMIC DNA]</scope>
    <source>
        <strain evidence="23">SL10</strain>
    </source>
</reference>
<evidence type="ECO:0000259" key="22">
    <source>
        <dbReference type="PROSITE" id="PS50011"/>
    </source>
</evidence>
<keyword evidence="12" id="KW-0547">Nucleotide-binding</keyword>
<dbReference type="Gene3D" id="3.80.10.10">
    <property type="entry name" value="Ribonuclease Inhibitor"/>
    <property type="match status" value="1"/>
</dbReference>
<keyword evidence="7" id="KW-0433">Leucine-rich repeat</keyword>
<keyword evidence="24" id="KW-1185">Reference proteome</keyword>
<keyword evidence="8" id="KW-0808">Transferase</keyword>
<evidence type="ECO:0000256" key="14">
    <source>
        <dbReference type="ARBA" id="ARBA00022840"/>
    </source>
</evidence>
<dbReference type="InterPro" id="IPR013210">
    <property type="entry name" value="LRR_N_plant-typ"/>
</dbReference>
<evidence type="ECO:0000256" key="10">
    <source>
        <dbReference type="ARBA" id="ARBA00022729"/>
    </source>
</evidence>
<keyword evidence="5" id="KW-0723">Serine/threonine-protein kinase</keyword>
<keyword evidence="16" id="KW-0472">Membrane</keyword>
<evidence type="ECO:0000256" key="2">
    <source>
        <dbReference type="ARBA" id="ARBA00008684"/>
    </source>
</evidence>
<dbReference type="PROSITE" id="PS51450">
    <property type="entry name" value="LRR"/>
    <property type="match status" value="1"/>
</dbReference>
<comment type="catalytic activity">
    <reaction evidence="20">
        <text>L-seryl-[protein] + ATP = O-phospho-L-seryl-[protein] + ADP + H(+)</text>
        <dbReference type="Rhea" id="RHEA:17989"/>
        <dbReference type="Rhea" id="RHEA-COMP:9863"/>
        <dbReference type="Rhea" id="RHEA-COMP:11604"/>
        <dbReference type="ChEBI" id="CHEBI:15378"/>
        <dbReference type="ChEBI" id="CHEBI:29999"/>
        <dbReference type="ChEBI" id="CHEBI:30616"/>
        <dbReference type="ChEBI" id="CHEBI:83421"/>
        <dbReference type="ChEBI" id="CHEBI:456216"/>
        <dbReference type="EC" id="2.7.11.1"/>
    </reaction>
</comment>
<evidence type="ECO:0000256" key="8">
    <source>
        <dbReference type="ARBA" id="ARBA00022679"/>
    </source>
</evidence>
<dbReference type="Pfam" id="PF13855">
    <property type="entry name" value="LRR_8"/>
    <property type="match status" value="1"/>
</dbReference>
<keyword evidence="14" id="KW-0067">ATP-binding</keyword>
<dbReference type="EnsemblPlants" id="ONIVA08G08370.3">
    <property type="protein sequence ID" value="ONIVA08G08370.3"/>
    <property type="gene ID" value="ONIVA08G08370"/>
</dbReference>
<dbReference type="InterPro" id="IPR032675">
    <property type="entry name" value="LRR_dom_sf"/>
</dbReference>
<proteinExistence type="inferred from homology"/>
<keyword evidence="4" id="KW-1003">Cell membrane</keyword>
<name>A0A0E0I962_ORYNI</name>
<dbReference type="FunFam" id="3.80.10.10:FF:000627">
    <property type="entry name" value="Probable leucine-rich repeat receptor-like protein kinase At2g33170"/>
    <property type="match status" value="1"/>
</dbReference>
<dbReference type="GO" id="GO:0004674">
    <property type="term" value="F:protein serine/threonine kinase activity"/>
    <property type="evidence" value="ECO:0007669"/>
    <property type="project" value="UniProtKB-KW"/>
</dbReference>
<keyword evidence="15" id="KW-1133">Transmembrane helix</keyword>
<dbReference type="InterPro" id="IPR011009">
    <property type="entry name" value="Kinase-like_dom_sf"/>
</dbReference>
<keyword evidence="6" id="KW-0597">Phosphoprotein</keyword>
<keyword evidence="9" id="KW-0812">Transmembrane</keyword>
<evidence type="ECO:0000256" key="12">
    <source>
        <dbReference type="ARBA" id="ARBA00022741"/>
    </source>
</evidence>
<evidence type="ECO:0000256" key="5">
    <source>
        <dbReference type="ARBA" id="ARBA00022527"/>
    </source>
</evidence>
<accession>A0A0E0I962</accession>
<dbReference type="SMART" id="SM00220">
    <property type="entry name" value="S_TKc"/>
    <property type="match status" value="1"/>
</dbReference>
<reference evidence="23" key="1">
    <citation type="submission" date="2015-04" db="UniProtKB">
        <authorList>
            <consortium name="EnsemblPlants"/>
        </authorList>
    </citation>
    <scope>IDENTIFICATION</scope>
    <source>
        <strain evidence="23">SL10</strain>
    </source>
</reference>
<evidence type="ECO:0000256" key="9">
    <source>
        <dbReference type="ARBA" id="ARBA00022692"/>
    </source>
</evidence>
<keyword evidence="13" id="KW-0418">Kinase</keyword>
<evidence type="ECO:0000256" key="4">
    <source>
        <dbReference type="ARBA" id="ARBA00022475"/>
    </source>
</evidence>
<dbReference type="FunFam" id="1.10.510.10:FF:000358">
    <property type="entry name" value="Putative leucine-rich repeat receptor-like serine/threonine-protein kinase"/>
    <property type="match status" value="1"/>
</dbReference>
<feature type="domain" description="Protein kinase" evidence="22">
    <location>
        <begin position="79"/>
        <end position="399"/>
    </location>
</feature>
<evidence type="ECO:0000256" key="19">
    <source>
        <dbReference type="ARBA" id="ARBA00047899"/>
    </source>
</evidence>
<evidence type="ECO:0000256" key="11">
    <source>
        <dbReference type="ARBA" id="ARBA00022737"/>
    </source>
</evidence>
<dbReference type="InterPro" id="IPR000719">
    <property type="entry name" value="Prot_kinase_dom"/>
</dbReference>
<dbReference type="PROSITE" id="PS00108">
    <property type="entry name" value="PROTEIN_KINASE_ST"/>
    <property type="match status" value="1"/>
</dbReference>
<dbReference type="HOGENOM" id="CLU_000288_18_22_1"/>
<evidence type="ECO:0000256" key="7">
    <source>
        <dbReference type="ARBA" id="ARBA00022614"/>
    </source>
</evidence>
<dbReference type="PANTHER" id="PTHR48056">
    <property type="entry name" value="LRR RECEPTOR-LIKE SERINE/THREONINE-PROTEIN KINASE-RELATED"/>
    <property type="match status" value="1"/>
</dbReference>
<dbReference type="SUPFAM" id="SSF52058">
    <property type="entry name" value="L domain-like"/>
    <property type="match status" value="1"/>
</dbReference>
<keyword evidence="18" id="KW-0325">Glycoprotein</keyword>
<dbReference type="Gene3D" id="1.10.510.10">
    <property type="entry name" value="Transferase(Phosphotransferase) domain 1"/>
    <property type="match status" value="1"/>
</dbReference>
<keyword evidence="10 21" id="KW-0732">Signal</keyword>
<dbReference type="Proteomes" id="UP000006591">
    <property type="component" value="Chromosome 8"/>
</dbReference>
<dbReference type="InterPro" id="IPR008271">
    <property type="entry name" value="Ser/Thr_kinase_AS"/>
</dbReference>
<protein>
    <recommendedName>
        <fullName evidence="3">non-specific serine/threonine protein kinase</fullName>
        <ecNumber evidence="3">2.7.11.1</ecNumber>
    </recommendedName>
</protein>
<evidence type="ECO:0000256" key="6">
    <source>
        <dbReference type="ARBA" id="ARBA00022553"/>
    </source>
</evidence>
<dbReference type="GO" id="GO:0033612">
    <property type="term" value="F:receptor serine/threonine kinase binding"/>
    <property type="evidence" value="ECO:0007669"/>
    <property type="project" value="TreeGrafter"/>
</dbReference>
<dbReference type="PANTHER" id="PTHR48056:SF89">
    <property type="entry name" value="OS06G0585982 PROTEIN"/>
    <property type="match status" value="1"/>
</dbReference>
<dbReference type="InterPro" id="IPR050647">
    <property type="entry name" value="Plant_LRR-RLKs"/>
</dbReference>
<keyword evidence="11" id="KW-0677">Repeat</keyword>
<evidence type="ECO:0000256" key="16">
    <source>
        <dbReference type="ARBA" id="ARBA00023136"/>
    </source>
</evidence>
<dbReference type="AlphaFoldDB" id="A0A0E0I962"/>
<dbReference type="Gramene" id="ONIVA08G08370.3">
    <property type="protein sequence ID" value="ONIVA08G08370.3"/>
    <property type="gene ID" value="ONIVA08G08370"/>
</dbReference>
<dbReference type="GO" id="GO:0005524">
    <property type="term" value="F:ATP binding"/>
    <property type="evidence" value="ECO:0007669"/>
    <property type="project" value="UniProtKB-KW"/>
</dbReference>
<evidence type="ECO:0000313" key="24">
    <source>
        <dbReference type="Proteomes" id="UP000006591"/>
    </source>
</evidence>
<evidence type="ECO:0000256" key="13">
    <source>
        <dbReference type="ARBA" id="ARBA00022777"/>
    </source>
</evidence>
<evidence type="ECO:0000256" key="15">
    <source>
        <dbReference type="ARBA" id="ARBA00022989"/>
    </source>
</evidence>
<evidence type="ECO:0000256" key="20">
    <source>
        <dbReference type="ARBA" id="ARBA00048679"/>
    </source>
</evidence>
<evidence type="ECO:0000313" key="23">
    <source>
        <dbReference type="EnsemblPlants" id="ONIVA08G08370.3"/>
    </source>
</evidence>
<dbReference type="Pfam" id="PF00069">
    <property type="entry name" value="Pkinase"/>
    <property type="match status" value="1"/>
</dbReference>
<comment type="subcellular location">
    <subcellularLocation>
        <location evidence="1">Cell membrane</location>
        <topology evidence="1">Single-pass membrane protein</topology>
    </subcellularLocation>
</comment>
<evidence type="ECO:0000256" key="18">
    <source>
        <dbReference type="ARBA" id="ARBA00023180"/>
    </source>
</evidence>
<keyword evidence="17" id="KW-0675">Receptor</keyword>
<evidence type="ECO:0000256" key="21">
    <source>
        <dbReference type="SAM" id="SignalP"/>
    </source>
</evidence>
<evidence type="ECO:0000256" key="3">
    <source>
        <dbReference type="ARBA" id="ARBA00012513"/>
    </source>
</evidence>
<dbReference type="SUPFAM" id="SSF56112">
    <property type="entry name" value="Protein kinase-like (PK-like)"/>
    <property type="match status" value="1"/>
</dbReference>
<evidence type="ECO:0000256" key="17">
    <source>
        <dbReference type="ARBA" id="ARBA00023170"/>
    </source>
</evidence>
<dbReference type="EC" id="2.7.11.1" evidence="3"/>
<comment type="similarity">
    <text evidence="2">Belongs to the protein kinase superfamily. Ser/Thr protein kinase family.</text>
</comment>
<dbReference type="InterPro" id="IPR001611">
    <property type="entry name" value="Leu-rich_rpt"/>
</dbReference>